<organism evidence="9 11">
    <name type="scientific">Prevotella pallens</name>
    <dbReference type="NCBI Taxonomy" id="60133"/>
    <lineage>
        <taxon>Bacteria</taxon>
        <taxon>Pseudomonadati</taxon>
        <taxon>Bacteroidota</taxon>
        <taxon>Bacteroidia</taxon>
        <taxon>Bacteroidales</taxon>
        <taxon>Prevotellaceae</taxon>
        <taxon>Prevotella</taxon>
    </lineage>
</organism>
<dbReference type="GeneID" id="78569863"/>
<comment type="similarity">
    <text evidence="7">Belongs to the class I-like SAM-binding methyltransferase superfamily. C5-methyltransferase family.</text>
</comment>
<dbReference type="Pfam" id="PF00145">
    <property type="entry name" value="DNA_methylase"/>
    <property type="match status" value="1"/>
</dbReference>
<evidence type="ECO:0000313" key="10">
    <source>
        <dbReference type="Proteomes" id="UP000249852"/>
    </source>
</evidence>
<dbReference type="GO" id="GO:0044027">
    <property type="term" value="P:negative regulation of gene expression via chromosomal CpG island methylation"/>
    <property type="evidence" value="ECO:0007669"/>
    <property type="project" value="TreeGrafter"/>
</dbReference>
<accession>A0A379EY02</accession>
<dbReference type="InterPro" id="IPR018117">
    <property type="entry name" value="C5_DNA_meth_AS"/>
</dbReference>
<dbReference type="PANTHER" id="PTHR10629:SF52">
    <property type="entry name" value="DNA (CYTOSINE-5)-METHYLTRANSFERASE 1"/>
    <property type="match status" value="1"/>
</dbReference>
<dbReference type="EMBL" id="UGTP01000001">
    <property type="protein sequence ID" value="SUC11271.1"/>
    <property type="molecule type" value="Genomic_DNA"/>
</dbReference>
<evidence type="ECO:0000313" key="9">
    <source>
        <dbReference type="EMBL" id="SUC11271.1"/>
    </source>
</evidence>
<dbReference type="PROSITE" id="PS00094">
    <property type="entry name" value="C5_MTASE_1"/>
    <property type="match status" value="1"/>
</dbReference>
<protein>
    <recommendedName>
        <fullName evidence="1">DNA (cytosine-5-)-methyltransferase</fullName>
        <ecNumber evidence="1">2.1.1.37</ecNumber>
    </recommendedName>
</protein>
<evidence type="ECO:0000313" key="11">
    <source>
        <dbReference type="Proteomes" id="UP000254235"/>
    </source>
</evidence>
<dbReference type="SUPFAM" id="SSF53335">
    <property type="entry name" value="S-adenosyl-L-methionine-dependent methyltransferases"/>
    <property type="match status" value="1"/>
</dbReference>
<keyword evidence="2 7" id="KW-0489">Methyltransferase</keyword>
<evidence type="ECO:0000256" key="5">
    <source>
        <dbReference type="ARBA" id="ARBA00022747"/>
    </source>
</evidence>
<dbReference type="Gene3D" id="3.90.120.10">
    <property type="entry name" value="DNA Methylase, subunit A, domain 2"/>
    <property type="match status" value="1"/>
</dbReference>
<evidence type="ECO:0000256" key="1">
    <source>
        <dbReference type="ARBA" id="ARBA00011975"/>
    </source>
</evidence>
<dbReference type="Proteomes" id="UP000249852">
    <property type="component" value="Unassembled WGS sequence"/>
</dbReference>
<dbReference type="GO" id="GO:0032259">
    <property type="term" value="P:methylation"/>
    <property type="evidence" value="ECO:0007669"/>
    <property type="project" value="UniProtKB-KW"/>
</dbReference>
<dbReference type="NCBIfam" id="TIGR00675">
    <property type="entry name" value="dcm"/>
    <property type="match status" value="1"/>
</dbReference>
<proteinExistence type="inferred from homology"/>
<dbReference type="InterPro" id="IPR050390">
    <property type="entry name" value="C5-Methyltransferase"/>
</dbReference>
<dbReference type="EC" id="2.1.1.37" evidence="1"/>
<evidence type="ECO:0000313" key="8">
    <source>
        <dbReference type="EMBL" id="RAS46058.1"/>
    </source>
</evidence>
<evidence type="ECO:0000256" key="6">
    <source>
        <dbReference type="ARBA" id="ARBA00047422"/>
    </source>
</evidence>
<keyword evidence="10" id="KW-1185">Reference proteome</keyword>
<gene>
    <name evidence="9" type="primary">haeIIIM</name>
    <name evidence="8" type="ORF">BC673_10724</name>
    <name evidence="9" type="ORF">NCTC13043_00114</name>
</gene>
<name>A0A379EY02_9BACT</name>
<dbReference type="PANTHER" id="PTHR10629">
    <property type="entry name" value="CYTOSINE-SPECIFIC METHYLTRANSFERASE"/>
    <property type="match status" value="1"/>
</dbReference>
<keyword evidence="5" id="KW-0680">Restriction system</keyword>
<reference evidence="9 11" key="2">
    <citation type="submission" date="2018-06" db="EMBL/GenBank/DDBJ databases">
        <authorList>
            <consortium name="Pathogen Informatics"/>
            <person name="Doyle S."/>
        </authorList>
    </citation>
    <scope>NUCLEOTIDE SEQUENCE [LARGE SCALE GENOMIC DNA]</scope>
    <source>
        <strain evidence="9 11">NCTC13043</strain>
    </source>
</reference>
<dbReference type="Gene3D" id="3.40.50.150">
    <property type="entry name" value="Vaccinia Virus protein VP39"/>
    <property type="match status" value="1"/>
</dbReference>
<comment type="catalytic activity">
    <reaction evidence="6">
        <text>a 2'-deoxycytidine in DNA + S-adenosyl-L-methionine = a 5-methyl-2'-deoxycytidine in DNA + S-adenosyl-L-homocysteine + H(+)</text>
        <dbReference type="Rhea" id="RHEA:13681"/>
        <dbReference type="Rhea" id="RHEA-COMP:11369"/>
        <dbReference type="Rhea" id="RHEA-COMP:11370"/>
        <dbReference type="ChEBI" id="CHEBI:15378"/>
        <dbReference type="ChEBI" id="CHEBI:57856"/>
        <dbReference type="ChEBI" id="CHEBI:59789"/>
        <dbReference type="ChEBI" id="CHEBI:85452"/>
        <dbReference type="ChEBI" id="CHEBI:85454"/>
        <dbReference type="EC" id="2.1.1.37"/>
    </reaction>
</comment>
<dbReference type="InterPro" id="IPR001525">
    <property type="entry name" value="C5_MeTfrase"/>
</dbReference>
<feature type="active site" evidence="7">
    <location>
        <position position="89"/>
    </location>
</feature>
<reference evidence="8 10" key="1">
    <citation type="submission" date="2018-06" db="EMBL/GenBank/DDBJ databases">
        <title>Genomic Encyclopedia of Archaeal and Bacterial Type Strains, Phase II (KMG-II): from individual species to whole genera.</title>
        <authorList>
            <person name="Goeker M."/>
        </authorList>
    </citation>
    <scope>NUCLEOTIDE SEQUENCE [LARGE SCALE GENOMIC DNA]</scope>
    <source>
        <strain evidence="8 10">DSM 18710</strain>
    </source>
</reference>
<keyword evidence="3 7" id="KW-0808">Transferase</keyword>
<dbReference type="RefSeq" id="WP_006043956.1">
    <property type="nucleotide sequence ID" value="NZ_CAUUBB010000003.1"/>
</dbReference>
<evidence type="ECO:0000256" key="4">
    <source>
        <dbReference type="ARBA" id="ARBA00022691"/>
    </source>
</evidence>
<dbReference type="Proteomes" id="UP000254235">
    <property type="component" value="Unassembled WGS sequence"/>
</dbReference>
<dbReference type="InterPro" id="IPR029063">
    <property type="entry name" value="SAM-dependent_MTases_sf"/>
</dbReference>
<dbReference type="EMBL" id="QLTQ01000007">
    <property type="protein sequence ID" value="RAS46058.1"/>
    <property type="molecule type" value="Genomic_DNA"/>
</dbReference>
<dbReference type="GO" id="GO:0009307">
    <property type="term" value="P:DNA restriction-modification system"/>
    <property type="evidence" value="ECO:0007669"/>
    <property type="project" value="UniProtKB-KW"/>
</dbReference>
<evidence type="ECO:0000256" key="3">
    <source>
        <dbReference type="ARBA" id="ARBA00022679"/>
    </source>
</evidence>
<dbReference type="REBASE" id="408979">
    <property type="entry name" value="M1.Ppa13043I"/>
</dbReference>
<dbReference type="GO" id="GO:0003886">
    <property type="term" value="F:DNA (cytosine-5-)-methyltransferase activity"/>
    <property type="evidence" value="ECO:0007669"/>
    <property type="project" value="UniProtKB-EC"/>
</dbReference>
<evidence type="ECO:0000256" key="2">
    <source>
        <dbReference type="ARBA" id="ARBA00022603"/>
    </source>
</evidence>
<keyword evidence="4 7" id="KW-0949">S-adenosyl-L-methionine</keyword>
<dbReference type="PROSITE" id="PS51679">
    <property type="entry name" value="SAM_MT_C5"/>
    <property type="match status" value="1"/>
</dbReference>
<sequence length="361" mass="41159">MPQIKSYKKSFLIGASLFASAGIDEQYFKDVGINIVAANELLPERAKLYQAQYPNSKMICGNILDKKIFNAMVEATPQKLDFLIASPPCQGMSVAGKNRTLKQMLADERNFLVFKIIDFINIKNPDFVLIENVPTFFKIELLFQDMPMKIVNILQILYGATYVIKPEIFDASEYGVAQKRTRAIIKMHKKGTTWGEPQKLKQVTVRDVIGDLPSLEAGEKSDIKWHFARKHSKKHIEWMRYTPTGKTAIDNPLHYPVKRDGTRINSYKTTYRRMKWDEPAPTITIRNDAISSQLNVHPGRLKPDGTYSDARVLTPLELMLLSSLPPNWKIPDDTPELLIRKCIGECIPPLLIKQIVSEINK</sequence>
<dbReference type="GO" id="GO:0003677">
    <property type="term" value="F:DNA binding"/>
    <property type="evidence" value="ECO:0007669"/>
    <property type="project" value="TreeGrafter"/>
</dbReference>
<dbReference type="OrthoDB" id="32195at2"/>
<dbReference type="AlphaFoldDB" id="A0A379EY02"/>
<evidence type="ECO:0000256" key="7">
    <source>
        <dbReference type="PROSITE-ProRule" id="PRU01016"/>
    </source>
</evidence>